<organism evidence="2 3">
    <name type="scientific">Ornithinibacillus caprae</name>
    <dbReference type="NCBI Taxonomy" id="2678566"/>
    <lineage>
        <taxon>Bacteria</taxon>
        <taxon>Bacillati</taxon>
        <taxon>Bacillota</taxon>
        <taxon>Bacilli</taxon>
        <taxon>Bacillales</taxon>
        <taxon>Bacillaceae</taxon>
        <taxon>Ornithinibacillus</taxon>
    </lineage>
</organism>
<accession>A0A6N8FRA6</accession>
<feature type="domain" description="DUF6933" evidence="1">
    <location>
        <begin position="5"/>
        <end position="78"/>
    </location>
</feature>
<dbReference type="AlphaFoldDB" id="A0A6N8FRA6"/>
<gene>
    <name evidence="2" type="ORF">GMD78_20545</name>
</gene>
<dbReference type="Pfam" id="PF22016">
    <property type="entry name" value="DUF6933"/>
    <property type="match status" value="1"/>
</dbReference>
<dbReference type="RefSeq" id="WP_155671835.1">
    <property type="nucleotide sequence ID" value="NZ_WOCA01000030.1"/>
</dbReference>
<protein>
    <recommendedName>
        <fullName evidence="1">DUF6933 domain-containing protein</fullName>
    </recommendedName>
</protein>
<keyword evidence="3" id="KW-1185">Reference proteome</keyword>
<name>A0A6N8FRA6_9BACI</name>
<evidence type="ECO:0000313" key="3">
    <source>
        <dbReference type="Proteomes" id="UP000469125"/>
    </source>
</evidence>
<comment type="caution">
    <text evidence="2">The sequence shown here is derived from an EMBL/GenBank/DDBJ whole genome shotgun (WGS) entry which is preliminary data.</text>
</comment>
<reference evidence="2 3" key="1">
    <citation type="submission" date="2019-11" db="EMBL/GenBank/DDBJ databases">
        <authorList>
            <person name="Li X."/>
        </authorList>
    </citation>
    <scope>NUCLEOTIDE SEQUENCE [LARGE SCALE GENOMIC DNA]</scope>
    <source>
        <strain evidence="2 3">L9</strain>
    </source>
</reference>
<evidence type="ECO:0000259" key="1">
    <source>
        <dbReference type="Pfam" id="PF22016"/>
    </source>
</evidence>
<sequence>MSRLIEESIVDYYLERFEEIQYAPTSMRNITSQICEMIYTITLIWEDDGLESDDIDLFKVNRIHNDYVMLTLPEISPIKAMHNEMKSLSMK</sequence>
<dbReference type="InterPro" id="IPR053864">
    <property type="entry name" value="DUF6933"/>
</dbReference>
<dbReference type="EMBL" id="WOCA01000030">
    <property type="protein sequence ID" value="MUK90749.1"/>
    <property type="molecule type" value="Genomic_DNA"/>
</dbReference>
<evidence type="ECO:0000313" key="2">
    <source>
        <dbReference type="EMBL" id="MUK90749.1"/>
    </source>
</evidence>
<proteinExistence type="predicted"/>
<dbReference type="Proteomes" id="UP000469125">
    <property type="component" value="Unassembled WGS sequence"/>
</dbReference>